<feature type="transmembrane region" description="Helical" evidence="3">
    <location>
        <begin position="649"/>
        <end position="666"/>
    </location>
</feature>
<dbReference type="PANTHER" id="PTHR32208">
    <property type="entry name" value="SECRETED PROTEIN-RELATED"/>
    <property type="match status" value="1"/>
</dbReference>
<keyword evidence="3" id="KW-0812">Transmembrane</keyword>
<dbReference type="OrthoDB" id="2019572at2759"/>
<keyword evidence="8" id="KW-1185">Reference proteome</keyword>
<dbReference type="InterPro" id="IPR014756">
    <property type="entry name" value="Ig_E-set"/>
</dbReference>
<evidence type="ECO:0000259" key="5">
    <source>
        <dbReference type="Pfam" id="PF07250"/>
    </source>
</evidence>
<keyword evidence="1 4" id="KW-0732">Signal</keyword>
<dbReference type="SUPFAM" id="SSF50965">
    <property type="entry name" value="Galactose oxidase, central domain"/>
    <property type="match status" value="1"/>
</dbReference>
<feature type="chain" id="PRO_5016793647" evidence="4">
    <location>
        <begin position="19"/>
        <end position="668"/>
    </location>
</feature>
<dbReference type="InParanoid" id="A0A369K0C2"/>
<evidence type="ECO:0000256" key="3">
    <source>
        <dbReference type="SAM" id="Phobius"/>
    </source>
</evidence>
<keyword evidence="3" id="KW-0472">Membrane</keyword>
<dbReference type="Gene3D" id="2.60.40.10">
    <property type="entry name" value="Immunoglobulins"/>
    <property type="match status" value="1"/>
</dbReference>
<dbReference type="Gene3D" id="2.130.10.80">
    <property type="entry name" value="Galactose oxidase/kelch, beta-propeller"/>
    <property type="match status" value="1"/>
</dbReference>
<accession>A0A369K0C2</accession>
<dbReference type="InterPro" id="IPR013783">
    <property type="entry name" value="Ig-like_fold"/>
</dbReference>
<dbReference type="InterPro" id="IPR009880">
    <property type="entry name" value="Glyoxal_oxidase_N"/>
</dbReference>
<evidence type="ECO:0000256" key="4">
    <source>
        <dbReference type="SAM" id="SignalP"/>
    </source>
</evidence>
<proteinExistence type="predicted"/>
<feature type="domain" description="Glyoxal oxidase N-terminal" evidence="5">
    <location>
        <begin position="131"/>
        <end position="482"/>
    </location>
</feature>
<dbReference type="CDD" id="cd02851">
    <property type="entry name" value="E_set_GO_C"/>
    <property type="match status" value="1"/>
</dbReference>
<keyword evidence="3" id="KW-1133">Transmembrane helix</keyword>
<dbReference type="SUPFAM" id="SSF81296">
    <property type="entry name" value="E set domains"/>
    <property type="match status" value="1"/>
</dbReference>
<dbReference type="Proteomes" id="UP000076154">
    <property type="component" value="Unassembled WGS sequence"/>
</dbReference>
<feature type="compositionally biased region" description="Low complexity" evidence="2">
    <location>
        <begin position="622"/>
        <end position="637"/>
    </location>
</feature>
<dbReference type="InterPro" id="IPR011043">
    <property type="entry name" value="Gal_Oxase/kelch_b-propeller"/>
</dbReference>
<dbReference type="Pfam" id="PF09118">
    <property type="entry name" value="GO-like_E_set"/>
    <property type="match status" value="1"/>
</dbReference>
<feature type="signal peptide" evidence="4">
    <location>
        <begin position="1"/>
        <end position="18"/>
    </location>
</feature>
<dbReference type="Pfam" id="PF07250">
    <property type="entry name" value="Glyoxal_oxid_N"/>
    <property type="match status" value="1"/>
</dbReference>
<evidence type="ECO:0000259" key="6">
    <source>
        <dbReference type="Pfam" id="PF09118"/>
    </source>
</evidence>
<organism evidence="7 8">
    <name type="scientific">Hypsizygus marmoreus</name>
    <name type="common">White beech mushroom</name>
    <name type="synonym">Agaricus marmoreus</name>
    <dbReference type="NCBI Taxonomy" id="39966"/>
    <lineage>
        <taxon>Eukaryota</taxon>
        <taxon>Fungi</taxon>
        <taxon>Dikarya</taxon>
        <taxon>Basidiomycota</taxon>
        <taxon>Agaricomycotina</taxon>
        <taxon>Agaricomycetes</taxon>
        <taxon>Agaricomycetidae</taxon>
        <taxon>Agaricales</taxon>
        <taxon>Tricholomatineae</taxon>
        <taxon>Lyophyllaceae</taxon>
        <taxon>Hypsizygus</taxon>
    </lineage>
</organism>
<comment type="caution">
    <text evidence="7">The sequence shown here is derived from an EMBL/GenBank/DDBJ whole genome shotgun (WGS) entry which is preliminary data.</text>
</comment>
<evidence type="ECO:0000313" key="8">
    <source>
        <dbReference type="Proteomes" id="UP000076154"/>
    </source>
</evidence>
<dbReference type="EMBL" id="LUEZ02000040">
    <property type="protein sequence ID" value="RDB26217.1"/>
    <property type="molecule type" value="Genomic_DNA"/>
</dbReference>
<evidence type="ECO:0000256" key="2">
    <source>
        <dbReference type="SAM" id="MobiDB-lite"/>
    </source>
</evidence>
<evidence type="ECO:0000256" key="1">
    <source>
        <dbReference type="ARBA" id="ARBA00022729"/>
    </source>
</evidence>
<dbReference type="InterPro" id="IPR037293">
    <property type="entry name" value="Gal_Oxidase_central_sf"/>
</dbReference>
<feature type="domain" description="Galactose oxidase-like Early set" evidence="6">
    <location>
        <begin position="488"/>
        <end position="595"/>
    </location>
</feature>
<dbReference type="PANTHER" id="PTHR32208:SF21">
    <property type="entry name" value="LOW QUALITY PROTEIN: ALDEHYDE OXIDASE GLOX-LIKE"/>
    <property type="match status" value="1"/>
</dbReference>
<evidence type="ECO:0000313" key="7">
    <source>
        <dbReference type="EMBL" id="RDB26217.1"/>
    </source>
</evidence>
<sequence>MLRSSPLWLALVSSPALAMTGGSFEEVGNTLISAMSMFLGNQEKVYILDKAEGNAATINGHPAWGAVWDISSRQATVMDIRTNTFCTSGMHLPNGSFVAFGGNGAVGRGGSIGSQAGPGGGASWDSEYQDFDGRKAIRILNPCTSASTATASKCQWYDDPSVLSMQRRRWYAGAESLPDGSVVLIGGFVNGGYVNRNMPNVDPEFEGGAAESTYEFFPANGREPQVMQFMIQTSGLNSYAHTYVLSSGKMLVQANVSTIIWDYNTNTEIPLPRMPNNVARVYPASGAVAMLPLTPKNNYNPTILFCGGTDMPDSAWGDYAYPTIDTWNYPASRDCQRLTPEPQDGSAPRYEADDDMLDGRTMGQFILLPDGTMLVVNGARNGTAGYATMTGQTKSYSDMPFGMSLASDPVGTPAIYNPDAPKGSRWSNAGLANSKVARLYHSTAILLPDASVLIAGSNPNVDVNLTTYFPTTYTAEIFYPPYFSSSTRPVPTGIPASISYGGPLFDLELPETSYTGSANDAAGNTTVVLLRGGFSTHAMNMGQRYLQLNSTYTVQSNGSITLHVAQAPNPNVFQPGPALLFVTVNGVPSVGKEVIVGSGEIEVQPTQPASVLPTSVRLDMDASGSGEGEAAQATGSQSVSVGSRTSPRFVIAAVLGGVGVGVLYLISV</sequence>
<dbReference type="AlphaFoldDB" id="A0A369K0C2"/>
<dbReference type="InterPro" id="IPR015202">
    <property type="entry name" value="GO-like_E_set"/>
</dbReference>
<protein>
    <submittedName>
        <fullName evidence="7">Aldehyde oxidase GLOX</fullName>
    </submittedName>
</protein>
<gene>
    <name evidence="7" type="primary">GLX_0</name>
    <name evidence="7" type="ORF">Hypma_006462</name>
</gene>
<reference evidence="7" key="1">
    <citation type="submission" date="2018-04" db="EMBL/GenBank/DDBJ databases">
        <title>Whole genome sequencing of Hypsizygus marmoreus.</title>
        <authorList>
            <person name="Choi I.-G."/>
            <person name="Min B."/>
            <person name="Kim J.-G."/>
            <person name="Kim S."/>
            <person name="Oh Y.-L."/>
            <person name="Kong W.-S."/>
            <person name="Park H."/>
            <person name="Jeong J."/>
            <person name="Song E.-S."/>
        </authorList>
    </citation>
    <scope>NUCLEOTIDE SEQUENCE [LARGE SCALE GENOMIC DNA]</scope>
    <source>
        <strain evidence="7">51987-8</strain>
    </source>
</reference>
<name>A0A369K0C2_HYPMA</name>
<dbReference type="STRING" id="39966.A0A369K0C2"/>
<feature type="region of interest" description="Disordered" evidence="2">
    <location>
        <begin position="620"/>
        <end position="641"/>
    </location>
</feature>